<evidence type="ECO:0000313" key="3">
    <source>
        <dbReference type="Proteomes" id="UP000183174"/>
    </source>
</evidence>
<dbReference type="RefSeq" id="WP_036021325.1">
    <property type="nucleotide sequence ID" value="NZ_FMAE01000003.1"/>
</dbReference>
<name>A0A1C3V5C9_9BRAD</name>
<gene>
    <name evidence="2" type="ORF">GA0061099_1003217</name>
</gene>
<proteinExistence type="predicted"/>
<dbReference type="Proteomes" id="UP000183174">
    <property type="component" value="Unassembled WGS sequence"/>
</dbReference>
<protein>
    <submittedName>
        <fullName evidence="2">Uncharacterized protein</fullName>
    </submittedName>
</protein>
<feature type="compositionally biased region" description="Basic and acidic residues" evidence="1">
    <location>
        <begin position="12"/>
        <end position="25"/>
    </location>
</feature>
<evidence type="ECO:0000256" key="1">
    <source>
        <dbReference type="SAM" id="MobiDB-lite"/>
    </source>
</evidence>
<accession>A0A1C3V5C9</accession>
<feature type="region of interest" description="Disordered" evidence="1">
    <location>
        <begin position="1"/>
        <end position="39"/>
    </location>
</feature>
<dbReference type="EMBL" id="FMAE01000003">
    <property type="protein sequence ID" value="SCB23026.1"/>
    <property type="molecule type" value="Genomic_DNA"/>
</dbReference>
<reference evidence="2 3" key="1">
    <citation type="submission" date="2016-08" db="EMBL/GenBank/DDBJ databases">
        <authorList>
            <person name="Seilhamer J.J."/>
        </authorList>
    </citation>
    <scope>NUCLEOTIDE SEQUENCE [LARGE SCALE GENOMIC DNA]</scope>
    <source>
        <strain evidence="2 3">CCBAU 10071</strain>
    </source>
</reference>
<dbReference type="AlphaFoldDB" id="A0A1C3V5C9"/>
<dbReference type="OrthoDB" id="8250859at2"/>
<organism evidence="2 3">
    <name type="scientific">Bradyrhizobium yuanmingense</name>
    <dbReference type="NCBI Taxonomy" id="108015"/>
    <lineage>
        <taxon>Bacteria</taxon>
        <taxon>Pseudomonadati</taxon>
        <taxon>Pseudomonadota</taxon>
        <taxon>Alphaproteobacteria</taxon>
        <taxon>Hyphomicrobiales</taxon>
        <taxon>Nitrobacteraceae</taxon>
        <taxon>Bradyrhizobium</taxon>
    </lineage>
</organism>
<sequence>MATSDMTASSRALKEPVRVKSDEVRCPPMSHQNSGDHGHEAYPQQFVRLIGCHDVPASQLRKRRDEKLH</sequence>
<evidence type="ECO:0000313" key="2">
    <source>
        <dbReference type="EMBL" id="SCB23026.1"/>
    </source>
</evidence>
<feature type="compositionally biased region" description="Polar residues" evidence="1">
    <location>
        <begin position="1"/>
        <end position="10"/>
    </location>
</feature>